<feature type="transmembrane region" description="Helical" evidence="1">
    <location>
        <begin position="169"/>
        <end position="193"/>
    </location>
</feature>
<feature type="transmembrane region" description="Helical" evidence="1">
    <location>
        <begin position="213"/>
        <end position="235"/>
    </location>
</feature>
<feature type="transmembrane region" description="Helical" evidence="1">
    <location>
        <begin position="301"/>
        <end position="321"/>
    </location>
</feature>
<feature type="transmembrane region" description="Helical" evidence="1">
    <location>
        <begin position="54"/>
        <end position="72"/>
    </location>
</feature>
<dbReference type="OrthoDB" id="10386793at2759"/>
<dbReference type="Proteomes" id="UP001165082">
    <property type="component" value="Unassembled WGS sequence"/>
</dbReference>
<dbReference type="AlphaFoldDB" id="A0A9W7G1R1"/>
<accession>A0A9W7G1R1</accession>
<feature type="transmembrane region" description="Helical" evidence="1">
    <location>
        <begin position="77"/>
        <end position="95"/>
    </location>
</feature>
<keyword evidence="1" id="KW-0812">Transmembrane</keyword>
<evidence type="ECO:0000313" key="3">
    <source>
        <dbReference type="Proteomes" id="UP001165082"/>
    </source>
</evidence>
<gene>
    <name evidence="2" type="ORF">TrRE_jg6379</name>
</gene>
<evidence type="ECO:0000256" key="1">
    <source>
        <dbReference type="SAM" id="Phobius"/>
    </source>
</evidence>
<keyword evidence="3" id="KW-1185">Reference proteome</keyword>
<comment type="caution">
    <text evidence="2">The sequence shown here is derived from an EMBL/GenBank/DDBJ whole genome shotgun (WGS) entry which is preliminary data.</text>
</comment>
<keyword evidence="1" id="KW-1133">Transmembrane helix</keyword>
<evidence type="ECO:0000313" key="2">
    <source>
        <dbReference type="EMBL" id="GMI32346.1"/>
    </source>
</evidence>
<feature type="transmembrane region" description="Helical" evidence="1">
    <location>
        <begin position="247"/>
        <end position="268"/>
    </location>
</feature>
<keyword evidence="1" id="KW-0472">Membrane</keyword>
<reference evidence="2" key="1">
    <citation type="submission" date="2022-07" db="EMBL/GenBank/DDBJ databases">
        <title>Genome analysis of Parmales, a sister group of diatoms, reveals the evolutionary specialization of diatoms from phago-mixotrophs to photoautotrophs.</title>
        <authorList>
            <person name="Ban H."/>
            <person name="Sato S."/>
            <person name="Yoshikawa S."/>
            <person name="Kazumasa Y."/>
            <person name="Nakamura Y."/>
            <person name="Ichinomiya M."/>
            <person name="Saitoh K."/>
            <person name="Sato N."/>
            <person name="Blanc-Mathieu R."/>
            <person name="Endo H."/>
            <person name="Kuwata A."/>
            <person name="Ogata H."/>
        </authorList>
    </citation>
    <scope>NUCLEOTIDE SEQUENCE</scope>
</reference>
<dbReference type="EMBL" id="BRXZ01007699">
    <property type="protein sequence ID" value="GMI32346.1"/>
    <property type="molecule type" value="Genomic_DNA"/>
</dbReference>
<sequence>MSAVSHPDTIFSHRDQILESSYLNPSKFSAPSSFDRAHRELCQAALVPLKSWTLVYPTLILKLVLTVMLFAFAPRSFIAVTQAVLSIVFLYFVVYREIVMEGVVNFIELIQSNKADEHRNLEESVSFQSLHPQYFYILQQSCFKVTGECLLFFYFSILEQLLLTSSSSYLNTVTASIPFIILLLASIILKPLLPLNAIRYVCVLVSLHTSSNYLCSLSLAYLTLVLEYSLAIFLGLTRKISMTKNQWISTVSLLLVLSLVPINFAFYLTDSDLMPLTADPVYCICTMGTRSDSPDMPVRRLPVFILFSTMITIKFLLVLWFSSRASVAQELNYVSILRTPAPNSHPNAVNWTGGSMLRTNYNNIMATIPKQVEWDDDGGGWKLRQVEGYWNVAGVGKVYWNAVHDDC</sequence>
<protein>
    <submittedName>
        <fullName evidence="2">Uncharacterized protein</fullName>
    </submittedName>
</protein>
<proteinExistence type="predicted"/>
<organism evidence="2 3">
    <name type="scientific">Triparma retinervis</name>
    <dbReference type="NCBI Taxonomy" id="2557542"/>
    <lineage>
        <taxon>Eukaryota</taxon>
        <taxon>Sar</taxon>
        <taxon>Stramenopiles</taxon>
        <taxon>Ochrophyta</taxon>
        <taxon>Bolidophyceae</taxon>
        <taxon>Parmales</taxon>
        <taxon>Triparmaceae</taxon>
        <taxon>Triparma</taxon>
    </lineage>
</organism>
<name>A0A9W7G1R1_9STRA</name>